<dbReference type="Proteomes" id="UP001437256">
    <property type="component" value="Unassembled WGS sequence"/>
</dbReference>
<evidence type="ECO:0000256" key="2">
    <source>
        <dbReference type="SAM" id="MobiDB-lite"/>
    </source>
</evidence>
<evidence type="ECO:0000313" key="3">
    <source>
        <dbReference type="EMBL" id="KAL0057264.1"/>
    </source>
</evidence>
<organism evidence="3 4">
    <name type="scientific">Marasmius tenuissimus</name>
    <dbReference type="NCBI Taxonomy" id="585030"/>
    <lineage>
        <taxon>Eukaryota</taxon>
        <taxon>Fungi</taxon>
        <taxon>Dikarya</taxon>
        <taxon>Basidiomycota</taxon>
        <taxon>Agaricomycotina</taxon>
        <taxon>Agaricomycetes</taxon>
        <taxon>Agaricomycetidae</taxon>
        <taxon>Agaricales</taxon>
        <taxon>Marasmiineae</taxon>
        <taxon>Marasmiaceae</taxon>
        <taxon>Marasmius</taxon>
    </lineage>
</organism>
<feature type="region of interest" description="Disordered" evidence="2">
    <location>
        <begin position="1"/>
        <end position="20"/>
    </location>
</feature>
<reference evidence="3 4" key="1">
    <citation type="submission" date="2024-05" db="EMBL/GenBank/DDBJ databases">
        <title>A draft genome resource for the thread blight pathogen Marasmius tenuissimus strain MS-2.</title>
        <authorList>
            <person name="Yulfo-Soto G.E."/>
            <person name="Baruah I.K."/>
            <person name="Amoako-Attah I."/>
            <person name="Bukari Y."/>
            <person name="Meinhardt L.W."/>
            <person name="Bailey B.A."/>
            <person name="Cohen S.P."/>
        </authorList>
    </citation>
    <scope>NUCLEOTIDE SEQUENCE [LARGE SCALE GENOMIC DNA]</scope>
    <source>
        <strain evidence="3 4">MS-2</strain>
    </source>
</reference>
<feature type="coiled-coil region" evidence="1">
    <location>
        <begin position="54"/>
        <end position="105"/>
    </location>
</feature>
<proteinExistence type="predicted"/>
<gene>
    <name evidence="3" type="ORF">AAF712_016101</name>
</gene>
<protein>
    <submittedName>
        <fullName evidence="3">Uncharacterized protein</fullName>
    </submittedName>
</protein>
<evidence type="ECO:0000313" key="4">
    <source>
        <dbReference type="Proteomes" id="UP001437256"/>
    </source>
</evidence>
<keyword evidence="4" id="KW-1185">Reference proteome</keyword>
<comment type="caution">
    <text evidence="3">The sequence shown here is derived from an EMBL/GenBank/DDBJ whole genome shotgun (WGS) entry which is preliminary data.</text>
</comment>
<keyword evidence="1" id="KW-0175">Coiled coil</keyword>
<dbReference type="EMBL" id="JBBXMP010000608">
    <property type="protein sequence ID" value="KAL0057264.1"/>
    <property type="molecule type" value="Genomic_DNA"/>
</dbReference>
<sequence>MARPRKYRTQQERRMANNASAQRYRNRYHICYLYPSFPWKADKNGRNCDELKARRQEKAAIAREQQTAELKEKQALDLRKERKKLERESRDQERLRARVEEEKHRTFIKQAMGDAERISEDYNEFVGDRKAYVDGLYHEYVNSGLNGAPRAPAWFTLSIRPLEVMDRELRQLMDCVYRKVGPVSNLLVNGLALRRYITRFSRQCCGSMI</sequence>
<accession>A0ABR2Z8F5</accession>
<evidence type="ECO:0000256" key="1">
    <source>
        <dbReference type="SAM" id="Coils"/>
    </source>
</evidence>
<name>A0ABR2Z8F5_9AGAR</name>